<name>A0A6C0B051_9ZZZZ</name>
<protein>
    <submittedName>
        <fullName evidence="1">Uncharacterized protein</fullName>
    </submittedName>
</protein>
<evidence type="ECO:0000313" key="1">
    <source>
        <dbReference type="EMBL" id="QHS85174.1"/>
    </source>
</evidence>
<dbReference type="EMBL" id="MN739041">
    <property type="protein sequence ID" value="QHS85174.1"/>
    <property type="molecule type" value="Genomic_DNA"/>
</dbReference>
<sequence>MERMSRKVNFGSAPRTSIPEIQTATATKTTISNLSKWVPLLCAGAAAGVSIIALKEIKNVRRELIAVKKEQSPSGSADFDKRMKAMENQLKMLTEFIKNKDKVTKESEIIRNVVKKEQVAPVTIINDEEYEEVEVTDDEAENEAE</sequence>
<proteinExistence type="predicted"/>
<accession>A0A6C0B051</accession>
<organism evidence="1">
    <name type="scientific">viral metagenome</name>
    <dbReference type="NCBI Taxonomy" id="1070528"/>
    <lineage>
        <taxon>unclassified sequences</taxon>
        <taxon>metagenomes</taxon>
        <taxon>organismal metagenomes</taxon>
    </lineage>
</organism>
<dbReference type="AlphaFoldDB" id="A0A6C0B051"/>
<reference evidence="1" key="1">
    <citation type="journal article" date="2020" name="Nature">
        <title>Giant virus diversity and host interactions through global metagenomics.</title>
        <authorList>
            <person name="Schulz F."/>
            <person name="Roux S."/>
            <person name="Paez-Espino D."/>
            <person name="Jungbluth S."/>
            <person name="Walsh D.A."/>
            <person name="Denef V.J."/>
            <person name="McMahon K.D."/>
            <person name="Konstantinidis K.T."/>
            <person name="Eloe-Fadrosh E.A."/>
            <person name="Kyrpides N.C."/>
            <person name="Woyke T."/>
        </authorList>
    </citation>
    <scope>NUCLEOTIDE SEQUENCE</scope>
    <source>
        <strain evidence="1">GVMAG-M-3300009182-67</strain>
    </source>
</reference>